<accession>A0A1U6H0Z4</accession>
<dbReference type="EMBL" id="FVZE01000001">
    <property type="protein sequence ID" value="SLJ89454.1"/>
    <property type="molecule type" value="Genomic_DNA"/>
</dbReference>
<comment type="subcellular location">
    <subcellularLocation>
        <location evidence="8">Cell membrane</location>
        <topology evidence="8">Peripheral membrane protein</topology>
    </subcellularLocation>
    <subcellularLocation>
        <location evidence="1">Membrane</location>
    </subcellularLocation>
</comment>
<evidence type="ECO:0000256" key="4">
    <source>
        <dbReference type="ARBA" id="ARBA00023065"/>
    </source>
</evidence>
<dbReference type="GO" id="GO:0046933">
    <property type="term" value="F:proton-transporting ATP synthase activity, rotational mechanism"/>
    <property type="evidence" value="ECO:0007669"/>
    <property type="project" value="UniProtKB-UniRule"/>
</dbReference>
<keyword evidence="7 8" id="KW-0066">ATP synthesis</keyword>
<keyword evidence="10" id="KW-1185">Reference proteome</keyword>
<evidence type="ECO:0000256" key="6">
    <source>
        <dbReference type="ARBA" id="ARBA00023196"/>
    </source>
</evidence>
<dbReference type="Gene3D" id="1.10.520.20">
    <property type="entry name" value="N-terminal domain of the delta subunit of the F1F0-ATP synthase"/>
    <property type="match status" value="1"/>
</dbReference>
<proteinExistence type="inferred from homology"/>
<evidence type="ECO:0000256" key="3">
    <source>
        <dbReference type="ARBA" id="ARBA00022781"/>
    </source>
</evidence>
<comment type="function">
    <text evidence="8">This protein is part of the stalk that links CF(0) to CF(1). It either transmits conformational changes from CF(0) to CF(1) or is implicated in proton conduction.</text>
</comment>
<name>A0A1U6H0Z4_9SPHN</name>
<evidence type="ECO:0000256" key="1">
    <source>
        <dbReference type="ARBA" id="ARBA00004370"/>
    </source>
</evidence>
<evidence type="ECO:0000313" key="10">
    <source>
        <dbReference type="Proteomes" id="UP000190989"/>
    </source>
</evidence>
<evidence type="ECO:0000256" key="2">
    <source>
        <dbReference type="ARBA" id="ARBA00022448"/>
    </source>
</evidence>
<organism evidence="9 10">
    <name type="scientific">Novosphingobium mathurense</name>
    <dbReference type="NCBI Taxonomy" id="428990"/>
    <lineage>
        <taxon>Bacteria</taxon>
        <taxon>Pseudomonadati</taxon>
        <taxon>Pseudomonadota</taxon>
        <taxon>Alphaproteobacteria</taxon>
        <taxon>Sphingomonadales</taxon>
        <taxon>Sphingomonadaceae</taxon>
        <taxon>Novosphingobium</taxon>
    </lineage>
</organism>
<dbReference type="Proteomes" id="UP000190989">
    <property type="component" value="Unassembled WGS sequence"/>
</dbReference>
<dbReference type="NCBIfam" id="NF004402">
    <property type="entry name" value="PRK05758.2-2"/>
    <property type="match status" value="1"/>
</dbReference>
<dbReference type="NCBIfam" id="NF004406">
    <property type="entry name" value="PRK05758.3-2"/>
    <property type="match status" value="1"/>
</dbReference>
<dbReference type="SUPFAM" id="SSF47928">
    <property type="entry name" value="N-terminal domain of the delta subunit of the F1F0-ATP synthase"/>
    <property type="match status" value="1"/>
</dbReference>
<evidence type="ECO:0000256" key="8">
    <source>
        <dbReference type="HAMAP-Rule" id="MF_01416"/>
    </source>
</evidence>
<dbReference type="PRINTS" id="PR00125">
    <property type="entry name" value="ATPASEDELTA"/>
</dbReference>
<dbReference type="NCBIfam" id="TIGR01145">
    <property type="entry name" value="ATP_synt_delta"/>
    <property type="match status" value="1"/>
</dbReference>
<keyword evidence="5 8" id="KW-0472">Membrane</keyword>
<gene>
    <name evidence="8" type="primary">atpH</name>
    <name evidence="9" type="ORF">SAMN06295987_1011003</name>
</gene>
<keyword evidence="2 8" id="KW-0813">Transport</keyword>
<dbReference type="Pfam" id="PF00213">
    <property type="entry name" value="OSCP"/>
    <property type="match status" value="1"/>
</dbReference>
<dbReference type="InterPro" id="IPR026015">
    <property type="entry name" value="ATP_synth_OSCP/delta_N_sf"/>
</dbReference>
<keyword evidence="8" id="KW-1003">Cell membrane</keyword>
<evidence type="ECO:0000313" key="9">
    <source>
        <dbReference type="EMBL" id="SLJ89454.1"/>
    </source>
</evidence>
<dbReference type="InterPro" id="IPR000711">
    <property type="entry name" value="ATPase_OSCP/dsu"/>
</dbReference>
<evidence type="ECO:0000256" key="7">
    <source>
        <dbReference type="ARBA" id="ARBA00023310"/>
    </source>
</evidence>
<dbReference type="PANTHER" id="PTHR11910">
    <property type="entry name" value="ATP SYNTHASE DELTA CHAIN"/>
    <property type="match status" value="1"/>
</dbReference>
<protein>
    <recommendedName>
        <fullName evidence="8">ATP synthase subunit delta</fullName>
    </recommendedName>
    <alternativeName>
        <fullName evidence="8">ATP synthase F(1) sector subunit delta</fullName>
    </alternativeName>
    <alternativeName>
        <fullName evidence="8">F-type ATPase subunit delta</fullName>
        <shortName evidence="8">F-ATPase subunit delta</shortName>
    </alternativeName>
</protein>
<dbReference type="RefSeq" id="WP_054948046.1">
    <property type="nucleotide sequence ID" value="NZ_FVZE01000001.1"/>
</dbReference>
<evidence type="ECO:0000256" key="5">
    <source>
        <dbReference type="ARBA" id="ARBA00023136"/>
    </source>
</evidence>
<keyword evidence="6 8" id="KW-0139">CF(1)</keyword>
<dbReference type="GO" id="GO:0005886">
    <property type="term" value="C:plasma membrane"/>
    <property type="evidence" value="ECO:0007669"/>
    <property type="project" value="UniProtKB-SubCell"/>
</dbReference>
<reference evidence="10" key="1">
    <citation type="submission" date="2017-02" db="EMBL/GenBank/DDBJ databases">
        <authorList>
            <person name="Varghese N."/>
            <person name="Submissions S."/>
        </authorList>
    </citation>
    <scope>NUCLEOTIDE SEQUENCE [LARGE SCALE GENOMIC DNA]</scope>
    <source>
        <strain evidence="10">SM117</strain>
    </source>
</reference>
<dbReference type="GO" id="GO:0045259">
    <property type="term" value="C:proton-transporting ATP synthase complex"/>
    <property type="evidence" value="ECO:0007669"/>
    <property type="project" value="UniProtKB-KW"/>
</dbReference>
<keyword evidence="4 8" id="KW-0406">Ion transport</keyword>
<sequence>MENSGGIKASLQGRYASALFDLASENGTVSAVESDLEKVGQAIGESADFAALIRNPQVSREAAGKVVDAVSGVLGLSDLTKNFLGVLAANRRLSALPEIIRAFAAIAAAQRGEATADITSAHALTDEQVEQLRQKLEVREGRKVKVKTSVDPDLLGGLVVTIGSKRIDSSIRTRLNSLAQAMKG</sequence>
<dbReference type="STRING" id="428990.SAMN06295987_1011003"/>
<comment type="function">
    <text evidence="8">F(1)F(0) ATP synthase produces ATP from ADP in the presence of a proton or sodium gradient. F-type ATPases consist of two structural domains, F(1) containing the extramembraneous catalytic core and F(0) containing the membrane proton channel, linked together by a central stalk and a peripheral stalk. During catalysis, ATP synthesis in the catalytic domain of F(1) is coupled via a rotary mechanism of the central stalk subunits to proton translocation.</text>
</comment>
<dbReference type="HAMAP" id="MF_01416">
    <property type="entry name" value="ATP_synth_delta_bact"/>
    <property type="match status" value="1"/>
</dbReference>
<dbReference type="AlphaFoldDB" id="A0A1U6H0Z4"/>
<keyword evidence="3 8" id="KW-0375">Hydrogen ion transport</keyword>
<comment type="similarity">
    <text evidence="8">Belongs to the ATPase delta chain family.</text>
</comment>